<accession>A0AAI9Y862</accession>
<organism evidence="2 3">
    <name type="scientific">Colletotrichum cuscutae</name>
    <dbReference type="NCBI Taxonomy" id="1209917"/>
    <lineage>
        <taxon>Eukaryota</taxon>
        <taxon>Fungi</taxon>
        <taxon>Dikarya</taxon>
        <taxon>Ascomycota</taxon>
        <taxon>Pezizomycotina</taxon>
        <taxon>Sordariomycetes</taxon>
        <taxon>Hypocreomycetidae</taxon>
        <taxon>Glomerellales</taxon>
        <taxon>Glomerellaceae</taxon>
        <taxon>Colletotrichum</taxon>
        <taxon>Colletotrichum acutatum species complex</taxon>
    </lineage>
</organism>
<dbReference type="EMBL" id="MPDP01000050">
    <property type="protein sequence ID" value="KAK1488258.1"/>
    <property type="molecule type" value="Genomic_DNA"/>
</dbReference>
<protein>
    <recommendedName>
        <fullName evidence="4">Hyaluronan/mRNA-binding protein domain-containing protein</fullName>
    </recommendedName>
</protein>
<reference evidence="2" key="1">
    <citation type="submission" date="2016-11" db="EMBL/GenBank/DDBJ databases">
        <title>The genome sequence of Colletotrichum cuscutae.</title>
        <authorList>
            <person name="Baroncelli R."/>
        </authorList>
    </citation>
    <scope>NUCLEOTIDE SEQUENCE</scope>
    <source>
        <strain evidence="2">IMI 304802</strain>
    </source>
</reference>
<evidence type="ECO:0000313" key="2">
    <source>
        <dbReference type="EMBL" id="KAK1488258.1"/>
    </source>
</evidence>
<evidence type="ECO:0000313" key="3">
    <source>
        <dbReference type="Proteomes" id="UP001239213"/>
    </source>
</evidence>
<keyword evidence="3" id="KW-1185">Reference proteome</keyword>
<feature type="region of interest" description="Disordered" evidence="1">
    <location>
        <begin position="309"/>
        <end position="332"/>
    </location>
</feature>
<comment type="caution">
    <text evidence="2">The sequence shown here is derived from an EMBL/GenBank/DDBJ whole genome shotgun (WGS) entry which is preliminary data.</text>
</comment>
<feature type="compositionally biased region" description="Basic and acidic residues" evidence="1">
    <location>
        <begin position="377"/>
        <end position="397"/>
    </location>
</feature>
<proteinExistence type="predicted"/>
<sequence length="412" mass="45176">MAAHLSEERATSLRKEQLETSLIDGKWSILDDLATGEALTKNPKQLDEREGAGDGIAKESLASVHVHLHSRPLPVHAGRPPSMCPSAPSAPSAPSGTPFLFGPAFPRPARSCRPDVLPLQQPLRPLHQVTRSNFPKGTPSPLLIYISSPPPLHHPHITTTHQAVPQTIESTHQRRSVLTNLNQPQPTSTNLNPPQSHIAVPEPLQTPYTLTPTLQQHQFHQESVSLSPPNAVKPPPPPHHQPFCDALPHHPRLFMVSIAESNINSLYGQCSTLESLLTRSHKYNDRDHAGLADGTASPQEHLPRYFAKHGHEGVDPKKVKKNGGGRSNWGNAGEEVIDEDFRFTNARRRTNSSGFADNIGAFKTKFDVNEPEPVFEESIHGPSEEDGEDLTKTESSESGRSSAYGDEKITKH</sequence>
<name>A0AAI9Y862_9PEZI</name>
<evidence type="ECO:0008006" key="4">
    <source>
        <dbReference type="Google" id="ProtNLM"/>
    </source>
</evidence>
<dbReference type="AlphaFoldDB" id="A0AAI9Y862"/>
<feature type="region of interest" description="Disordered" evidence="1">
    <location>
        <begin position="364"/>
        <end position="412"/>
    </location>
</feature>
<evidence type="ECO:0000256" key="1">
    <source>
        <dbReference type="SAM" id="MobiDB-lite"/>
    </source>
</evidence>
<dbReference type="Proteomes" id="UP001239213">
    <property type="component" value="Unassembled WGS sequence"/>
</dbReference>
<gene>
    <name evidence="2" type="ORF">CCUS01_14733</name>
</gene>